<dbReference type="EMBL" id="GBRH01177250">
    <property type="protein sequence ID" value="JAE20646.1"/>
    <property type="molecule type" value="Transcribed_RNA"/>
</dbReference>
<dbReference type="AlphaFoldDB" id="A0A0A9GDN4"/>
<accession>A0A0A9GDN4</accession>
<protein>
    <submittedName>
        <fullName evidence="1">Uncharacterized protein</fullName>
    </submittedName>
</protein>
<name>A0A0A9GDN4_ARUDO</name>
<evidence type="ECO:0000313" key="1">
    <source>
        <dbReference type="EMBL" id="JAE20646.1"/>
    </source>
</evidence>
<reference evidence="1" key="2">
    <citation type="journal article" date="2015" name="Data Brief">
        <title>Shoot transcriptome of the giant reed, Arundo donax.</title>
        <authorList>
            <person name="Barrero R.A."/>
            <person name="Guerrero F.D."/>
            <person name="Moolhuijzen P."/>
            <person name="Goolsby J.A."/>
            <person name="Tidwell J."/>
            <person name="Bellgard S.E."/>
            <person name="Bellgard M.I."/>
        </authorList>
    </citation>
    <scope>NUCLEOTIDE SEQUENCE</scope>
    <source>
        <tissue evidence="1">Shoot tissue taken approximately 20 cm above the soil surface</tissue>
    </source>
</reference>
<sequence length="61" mass="6738">MPRASKICSFSSYQHHTLSFVPLLAGVHSLRAYTCICCYMHHMTKSPSGKRVAAALAHLYG</sequence>
<organism evidence="1">
    <name type="scientific">Arundo donax</name>
    <name type="common">Giant reed</name>
    <name type="synonym">Donax arundinaceus</name>
    <dbReference type="NCBI Taxonomy" id="35708"/>
    <lineage>
        <taxon>Eukaryota</taxon>
        <taxon>Viridiplantae</taxon>
        <taxon>Streptophyta</taxon>
        <taxon>Embryophyta</taxon>
        <taxon>Tracheophyta</taxon>
        <taxon>Spermatophyta</taxon>
        <taxon>Magnoliopsida</taxon>
        <taxon>Liliopsida</taxon>
        <taxon>Poales</taxon>
        <taxon>Poaceae</taxon>
        <taxon>PACMAD clade</taxon>
        <taxon>Arundinoideae</taxon>
        <taxon>Arundineae</taxon>
        <taxon>Arundo</taxon>
    </lineage>
</organism>
<proteinExistence type="predicted"/>
<reference evidence="1" key="1">
    <citation type="submission" date="2014-09" db="EMBL/GenBank/DDBJ databases">
        <authorList>
            <person name="Magalhaes I.L.F."/>
            <person name="Oliveira U."/>
            <person name="Santos F.R."/>
            <person name="Vidigal T.H.D.A."/>
            <person name="Brescovit A.D."/>
            <person name="Santos A.J."/>
        </authorList>
    </citation>
    <scope>NUCLEOTIDE SEQUENCE</scope>
    <source>
        <tissue evidence="1">Shoot tissue taken approximately 20 cm above the soil surface</tissue>
    </source>
</reference>